<accession>A0ABP7LEF7</accession>
<keyword evidence="1" id="KW-0472">Membrane</keyword>
<evidence type="ECO:0000313" key="3">
    <source>
        <dbReference type="Proteomes" id="UP001500133"/>
    </source>
</evidence>
<feature type="transmembrane region" description="Helical" evidence="1">
    <location>
        <begin position="12"/>
        <end position="31"/>
    </location>
</feature>
<dbReference type="RefSeq" id="WP_344702467.1">
    <property type="nucleotide sequence ID" value="NZ_BAAAZT010000028.1"/>
</dbReference>
<evidence type="ECO:0000313" key="2">
    <source>
        <dbReference type="EMBL" id="GAA3899450.1"/>
    </source>
</evidence>
<protein>
    <recommendedName>
        <fullName evidence="4">Transmembrane protein</fullName>
    </recommendedName>
</protein>
<keyword evidence="1" id="KW-1133">Transmembrane helix</keyword>
<evidence type="ECO:0008006" key="4">
    <source>
        <dbReference type="Google" id="ProtNLM"/>
    </source>
</evidence>
<feature type="transmembrane region" description="Helical" evidence="1">
    <location>
        <begin position="105"/>
        <end position="130"/>
    </location>
</feature>
<proteinExistence type="predicted"/>
<feature type="transmembrane region" description="Helical" evidence="1">
    <location>
        <begin position="75"/>
        <end position="93"/>
    </location>
</feature>
<dbReference type="EMBL" id="BAAAZT010000028">
    <property type="protein sequence ID" value="GAA3899450.1"/>
    <property type="molecule type" value="Genomic_DNA"/>
</dbReference>
<keyword evidence="1" id="KW-0812">Transmembrane</keyword>
<name>A0ABP7LEF7_9GAMM</name>
<keyword evidence="3" id="KW-1185">Reference proteome</keyword>
<evidence type="ECO:0000256" key="1">
    <source>
        <dbReference type="SAM" id="Phobius"/>
    </source>
</evidence>
<organism evidence="2 3">
    <name type="scientific">Halomonas cibimaris</name>
    <dbReference type="NCBI Taxonomy" id="657012"/>
    <lineage>
        <taxon>Bacteria</taxon>
        <taxon>Pseudomonadati</taxon>
        <taxon>Pseudomonadota</taxon>
        <taxon>Gammaproteobacteria</taxon>
        <taxon>Oceanospirillales</taxon>
        <taxon>Halomonadaceae</taxon>
        <taxon>Halomonas</taxon>
    </lineage>
</organism>
<feature type="transmembrane region" description="Helical" evidence="1">
    <location>
        <begin position="37"/>
        <end position="54"/>
    </location>
</feature>
<comment type="caution">
    <text evidence="2">The sequence shown here is derived from an EMBL/GenBank/DDBJ whole genome shotgun (WGS) entry which is preliminary data.</text>
</comment>
<dbReference type="Proteomes" id="UP001500133">
    <property type="component" value="Unassembled WGS sequence"/>
</dbReference>
<reference evidence="3" key="1">
    <citation type="journal article" date="2019" name="Int. J. Syst. Evol. Microbiol.">
        <title>The Global Catalogue of Microorganisms (GCM) 10K type strain sequencing project: providing services to taxonomists for standard genome sequencing and annotation.</title>
        <authorList>
            <consortium name="The Broad Institute Genomics Platform"/>
            <consortium name="The Broad Institute Genome Sequencing Center for Infectious Disease"/>
            <person name="Wu L."/>
            <person name="Ma J."/>
        </authorList>
    </citation>
    <scope>NUCLEOTIDE SEQUENCE [LARGE SCALE GENOMIC DNA]</scope>
    <source>
        <strain evidence="3">JCM 16914</strain>
    </source>
</reference>
<gene>
    <name evidence="2" type="ORF">GCM10022228_07460</name>
</gene>
<sequence length="154" mass="17341">MRNVRRAADIVAGLEGLMWLGLGWSISLSIYQGSNEPVLAAALLAGTVVLFSWVHRPLRFLLRRFRVRKRRTDMWMHLLALPLLLAMALYLMLDAVLGEAWLPPKMLLVNVLASAGWLTFLLTLFLKYVAHSLKPKRKAHSKGDAAAHDDIRTS</sequence>